<organism evidence="2">
    <name type="scientific">Siphoviridae sp. ctPrm3</name>
    <dbReference type="NCBI Taxonomy" id="2827864"/>
    <lineage>
        <taxon>Viruses</taxon>
        <taxon>Duplodnaviria</taxon>
        <taxon>Heunggongvirae</taxon>
        <taxon>Uroviricota</taxon>
        <taxon>Caudoviricetes</taxon>
    </lineage>
</organism>
<proteinExistence type="predicted"/>
<feature type="compositionally biased region" description="Basic and acidic residues" evidence="1">
    <location>
        <begin position="42"/>
        <end position="69"/>
    </location>
</feature>
<feature type="compositionally biased region" description="Polar residues" evidence="1">
    <location>
        <begin position="1"/>
        <end position="11"/>
    </location>
</feature>
<dbReference type="EMBL" id="BK032870">
    <property type="protein sequence ID" value="DAF64958.1"/>
    <property type="molecule type" value="Genomic_DNA"/>
</dbReference>
<name>A0A8S5TP91_9CAUD</name>
<evidence type="ECO:0000256" key="1">
    <source>
        <dbReference type="SAM" id="MobiDB-lite"/>
    </source>
</evidence>
<protein>
    <submittedName>
        <fullName evidence="2">Major head protein</fullName>
    </submittedName>
</protein>
<reference evidence="2" key="1">
    <citation type="journal article" date="2021" name="Proc. Natl. Acad. Sci. U.S.A.">
        <title>A Catalog of Tens of Thousands of Viruses from Human Metagenomes Reveals Hidden Associations with Chronic Diseases.</title>
        <authorList>
            <person name="Tisza M.J."/>
            <person name="Buck C.B."/>
        </authorList>
    </citation>
    <scope>NUCLEOTIDE SEQUENCE</scope>
    <source>
        <strain evidence="2">CtPrm3</strain>
    </source>
</reference>
<sequence length="186" mass="19972">MPTQQQANNVTDPVEPPQPAAPAEPGGDQGSGAPQEPAAIDWKAEAERFKKESRKWEARAKENKGKADLWDAQGAQTPTVESLNDELNDLKGRLAASEAERERERTLARVSQATGVPAALIHGDDEESMTASAKAVADFAESRQPGYPLDKGGSGGGKKVNKESIESIKDPAKRIMARAAHMDLYK</sequence>
<feature type="region of interest" description="Disordered" evidence="1">
    <location>
        <begin position="143"/>
        <end position="167"/>
    </location>
</feature>
<accession>A0A8S5TP91</accession>
<evidence type="ECO:0000313" key="2">
    <source>
        <dbReference type="EMBL" id="DAF64958.1"/>
    </source>
</evidence>
<feature type="region of interest" description="Disordered" evidence="1">
    <location>
        <begin position="1"/>
        <end position="81"/>
    </location>
</feature>